<dbReference type="EMBL" id="JACVVK020000063">
    <property type="protein sequence ID" value="KAK7496923.1"/>
    <property type="molecule type" value="Genomic_DNA"/>
</dbReference>
<feature type="compositionally biased region" description="Basic and acidic residues" evidence="1">
    <location>
        <begin position="22"/>
        <end position="37"/>
    </location>
</feature>
<evidence type="ECO:0000313" key="2">
    <source>
        <dbReference type="EMBL" id="KAK7496923.1"/>
    </source>
</evidence>
<gene>
    <name evidence="2" type="ORF">BaRGS_00011903</name>
</gene>
<accession>A0ABD0LCE3</accession>
<feature type="region of interest" description="Disordered" evidence="1">
    <location>
        <begin position="115"/>
        <end position="141"/>
    </location>
</feature>
<name>A0ABD0LCE3_9CAEN</name>
<dbReference type="AlphaFoldDB" id="A0ABD0LCE3"/>
<reference evidence="2 3" key="1">
    <citation type="journal article" date="2023" name="Sci. Data">
        <title>Genome assembly of the Korean intertidal mud-creeper Batillaria attramentaria.</title>
        <authorList>
            <person name="Patra A.K."/>
            <person name="Ho P.T."/>
            <person name="Jun S."/>
            <person name="Lee S.J."/>
            <person name="Kim Y."/>
            <person name="Won Y.J."/>
        </authorList>
    </citation>
    <scope>NUCLEOTIDE SEQUENCE [LARGE SCALE GENOMIC DNA]</scope>
    <source>
        <strain evidence="2">Wonlab-2016</strain>
    </source>
</reference>
<protein>
    <submittedName>
        <fullName evidence="2">Uncharacterized protein</fullName>
    </submittedName>
</protein>
<dbReference type="Proteomes" id="UP001519460">
    <property type="component" value="Unassembled WGS sequence"/>
</dbReference>
<feature type="region of interest" description="Disordered" evidence="1">
    <location>
        <begin position="1"/>
        <end position="48"/>
    </location>
</feature>
<proteinExistence type="predicted"/>
<keyword evidence="3" id="KW-1185">Reference proteome</keyword>
<sequence>MKGGKDFNGRSGQHRVSVAKTKKGDTGNRRTNVDVRAPDPIAPRPPCSTHRMVEKKIRALDLIPTLISDLSVWMLIPAQETRSVVKMTEMRANCHSAKRCVHNAIGLYQDTTAVNAGKPAKTPGVKVTQERPEERGRASSR</sequence>
<evidence type="ECO:0000256" key="1">
    <source>
        <dbReference type="SAM" id="MobiDB-lite"/>
    </source>
</evidence>
<organism evidence="2 3">
    <name type="scientific">Batillaria attramentaria</name>
    <dbReference type="NCBI Taxonomy" id="370345"/>
    <lineage>
        <taxon>Eukaryota</taxon>
        <taxon>Metazoa</taxon>
        <taxon>Spiralia</taxon>
        <taxon>Lophotrochozoa</taxon>
        <taxon>Mollusca</taxon>
        <taxon>Gastropoda</taxon>
        <taxon>Caenogastropoda</taxon>
        <taxon>Sorbeoconcha</taxon>
        <taxon>Cerithioidea</taxon>
        <taxon>Batillariidae</taxon>
        <taxon>Batillaria</taxon>
    </lineage>
</organism>
<feature type="compositionally biased region" description="Basic and acidic residues" evidence="1">
    <location>
        <begin position="128"/>
        <end position="141"/>
    </location>
</feature>
<evidence type="ECO:0000313" key="3">
    <source>
        <dbReference type="Proteomes" id="UP001519460"/>
    </source>
</evidence>
<comment type="caution">
    <text evidence="2">The sequence shown here is derived from an EMBL/GenBank/DDBJ whole genome shotgun (WGS) entry which is preliminary data.</text>
</comment>